<evidence type="ECO:0000256" key="1">
    <source>
        <dbReference type="ARBA" id="ARBA00007598"/>
    </source>
</evidence>
<dbReference type="InterPro" id="IPR006115">
    <property type="entry name" value="6PGDH_NADP-bd"/>
</dbReference>
<dbReference type="SUPFAM" id="SSF51735">
    <property type="entry name" value="NAD(P)-binding Rossmann-fold domains"/>
    <property type="match status" value="1"/>
</dbReference>
<keyword evidence="2" id="KW-0560">Oxidoreductase</keyword>
<evidence type="ECO:0000256" key="3">
    <source>
        <dbReference type="ARBA" id="ARBA00023027"/>
    </source>
</evidence>
<dbReference type="Proteomes" id="UP000616885">
    <property type="component" value="Unassembled WGS sequence"/>
</dbReference>
<dbReference type="PANTHER" id="PTHR43580">
    <property type="entry name" value="OXIDOREDUCTASE GLYR1-RELATED"/>
    <property type="match status" value="1"/>
</dbReference>
<dbReference type="InterPro" id="IPR002204">
    <property type="entry name" value="3-OH-isobutyrate_DH-rel_CS"/>
</dbReference>
<name>A0A0B7KID8_BIOOC</name>
<keyword evidence="3" id="KW-0520">NAD</keyword>
<dbReference type="InterPro" id="IPR013328">
    <property type="entry name" value="6PGD_dom2"/>
</dbReference>
<sequence>MTAAAIKTRVGFLGLGMMGTPMASRLASNNPLTVWNRSALQSKYEPLKQLGANIGHTPAHVLSQSDVTFMMLFDGAAIKSILTDDFKEALRGKMLINTSSVTVECSQYLDKFVRDAGGEFLEMPVSGSKAPAEQGKLVGLMAGDQELAERVKPLVEPLTTVSVYCGPIGSGLKMKYALNLYLTTMNAGLAESMNLARAQGLNLEAFVTALDAGPMASAYSKIKTTKMLHQDWSPQASAKDCYNSTQLIRAAIEEANTQSPLALLSASLYRKAIESGWGDEDMISVYKVLQQPVDGNIEAEIKCNSTNDP</sequence>
<evidence type="ECO:0000313" key="8">
    <source>
        <dbReference type="EMBL" id="KAF9743798.1"/>
    </source>
</evidence>
<feature type="domain" description="6-phosphogluconate dehydrogenase NADP-binding" evidence="5">
    <location>
        <begin position="9"/>
        <end position="164"/>
    </location>
</feature>
<protein>
    <recommendedName>
        <fullName evidence="9">6-phosphogluconate dehydrogenase NADP-binding domain-containing protein</fullName>
    </recommendedName>
</protein>
<dbReference type="Gene3D" id="1.10.1040.10">
    <property type="entry name" value="N-(1-d-carboxylethyl)-l-norvaline Dehydrogenase, domain 2"/>
    <property type="match status" value="1"/>
</dbReference>
<dbReference type="Pfam" id="PF14833">
    <property type="entry name" value="NAD_binding_11"/>
    <property type="match status" value="1"/>
</dbReference>
<dbReference type="EMBL" id="JADCTT010000016">
    <property type="protein sequence ID" value="KAF9743798.1"/>
    <property type="molecule type" value="Genomic_DNA"/>
</dbReference>
<evidence type="ECO:0000259" key="5">
    <source>
        <dbReference type="Pfam" id="PF03446"/>
    </source>
</evidence>
<reference evidence="8" key="2">
    <citation type="submission" date="2020-10" db="EMBL/GenBank/DDBJ databases">
        <title>High-Quality Genome Resource of Clonostachys rosea strain S41 by Oxford Nanopore Long-Read Sequencing.</title>
        <authorList>
            <person name="Wang H."/>
        </authorList>
    </citation>
    <scope>NUCLEOTIDE SEQUENCE</scope>
    <source>
        <strain evidence="8">S41</strain>
    </source>
</reference>
<dbReference type="PANTHER" id="PTHR43580:SF2">
    <property type="entry name" value="CYTOKINE-LIKE NUCLEAR FACTOR N-PAC"/>
    <property type="match status" value="1"/>
</dbReference>
<evidence type="ECO:0008006" key="9">
    <source>
        <dbReference type="Google" id="ProtNLM"/>
    </source>
</evidence>
<dbReference type="EMBL" id="CDPU01000095">
    <property type="protein sequence ID" value="CEO57323.1"/>
    <property type="molecule type" value="Genomic_DNA"/>
</dbReference>
<dbReference type="AlphaFoldDB" id="A0A0B7KID8"/>
<feature type="active site" evidence="4">
    <location>
        <position position="175"/>
    </location>
</feature>
<dbReference type="Gene3D" id="3.40.50.720">
    <property type="entry name" value="NAD(P)-binding Rossmann-like Domain"/>
    <property type="match status" value="1"/>
</dbReference>
<feature type="domain" description="3-hydroxyisobutyrate dehydrogenase-like NAD-binding" evidence="6">
    <location>
        <begin position="169"/>
        <end position="289"/>
    </location>
</feature>
<dbReference type="PIRSF" id="PIRSF000103">
    <property type="entry name" value="HIBADH"/>
    <property type="match status" value="1"/>
</dbReference>
<organism evidence="7">
    <name type="scientific">Bionectria ochroleuca</name>
    <name type="common">Gliocladium roseum</name>
    <dbReference type="NCBI Taxonomy" id="29856"/>
    <lineage>
        <taxon>Eukaryota</taxon>
        <taxon>Fungi</taxon>
        <taxon>Dikarya</taxon>
        <taxon>Ascomycota</taxon>
        <taxon>Pezizomycotina</taxon>
        <taxon>Sordariomycetes</taxon>
        <taxon>Hypocreomycetidae</taxon>
        <taxon>Hypocreales</taxon>
        <taxon>Bionectriaceae</taxon>
        <taxon>Clonostachys</taxon>
    </lineage>
</organism>
<dbReference type="InterPro" id="IPR051265">
    <property type="entry name" value="HIBADH-related_NP60_sf"/>
</dbReference>
<evidence type="ECO:0000259" key="6">
    <source>
        <dbReference type="Pfam" id="PF14833"/>
    </source>
</evidence>
<dbReference type="GO" id="GO:0050661">
    <property type="term" value="F:NADP binding"/>
    <property type="evidence" value="ECO:0007669"/>
    <property type="project" value="InterPro"/>
</dbReference>
<dbReference type="GO" id="GO:0051287">
    <property type="term" value="F:NAD binding"/>
    <property type="evidence" value="ECO:0007669"/>
    <property type="project" value="InterPro"/>
</dbReference>
<proteinExistence type="inferred from homology"/>
<accession>A0A0B7KID8</accession>
<evidence type="ECO:0000256" key="4">
    <source>
        <dbReference type="PIRSR" id="PIRSR000103-1"/>
    </source>
</evidence>
<evidence type="ECO:0000256" key="2">
    <source>
        <dbReference type="ARBA" id="ARBA00023002"/>
    </source>
</evidence>
<reference evidence="7" key="1">
    <citation type="submission" date="2015-01" db="EMBL/GenBank/DDBJ databases">
        <authorList>
            <person name="Durling Mikael"/>
        </authorList>
    </citation>
    <scope>NUCLEOTIDE SEQUENCE</scope>
</reference>
<dbReference type="GO" id="GO:0016491">
    <property type="term" value="F:oxidoreductase activity"/>
    <property type="evidence" value="ECO:0007669"/>
    <property type="project" value="UniProtKB-KW"/>
</dbReference>
<dbReference type="Pfam" id="PF03446">
    <property type="entry name" value="NAD_binding_2"/>
    <property type="match status" value="1"/>
</dbReference>
<dbReference type="InterPro" id="IPR008927">
    <property type="entry name" value="6-PGluconate_DH-like_C_sf"/>
</dbReference>
<comment type="similarity">
    <text evidence="1">Belongs to the HIBADH-related family. NP60 subfamily.</text>
</comment>
<dbReference type="PROSITE" id="PS00895">
    <property type="entry name" value="3_HYDROXYISOBUT_DH"/>
    <property type="match status" value="1"/>
</dbReference>
<evidence type="ECO:0000313" key="7">
    <source>
        <dbReference type="EMBL" id="CEO57323.1"/>
    </source>
</evidence>
<gene>
    <name evidence="7" type="ORF">BN869_000013381_1</name>
    <name evidence="8" type="ORF">IM811_006138</name>
</gene>
<dbReference type="SUPFAM" id="SSF48179">
    <property type="entry name" value="6-phosphogluconate dehydrogenase C-terminal domain-like"/>
    <property type="match status" value="1"/>
</dbReference>
<dbReference type="InterPro" id="IPR029154">
    <property type="entry name" value="HIBADH-like_NADP-bd"/>
</dbReference>
<dbReference type="InterPro" id="IPR036291">
    <property type="entry name" value="NAD(P)-bd_dom_sf"/>
</dbReference>
<dbReference type="InterPro" id="IPR015815">
    <property type="entry name" value="HIBADH-related"/>
</dbReference>